<dbReference type="InterPro" id="IPR000835">
    <property type="entry name" value="HTH_MarR-typ"/>
</dbReference>
<dbReference type="Gene3D" id="1.10.10.10">
    <property type="entry name" value="Winged helix-like DNA-binding domain superfamily/Winged helix DNA-binding domain"/>
    <property type="match status" value="1"/>
</dbReference>
<dbReference type="RefSeq" id="WP_196151884.1">
    <property type="nucleotide sequence ID" value="NZ_JADMLG010000011.1"/>
</dbReference>
<comment type="caution">
    <text evidence="2">The sequence shown here is derived from an EMBL/GenBank/DDBJ whole genome shotgun (WGS) entry which is preliminary data.</text>
</comment>
<dbReference type="Proteomes" id="UP000655751">
    <property type="component" value="Unassembled WGS sequence"/>
</dbReference>
<dbReference type="SUPFAM" id="SSF46785">
    <property type="entry name" value="Winged helix' DNA-binding domain"/>
    <property type="match status" value="1"/>
</dbReference>
<reference evidence="2" key="1">
    <citation type="submission" date="2020-11" db="EMBL/GenBank/DDBJ databases">
        <title>Nocardia NEAU-351.nov., a novel actinomycete isolated from the cow dung.</title>
        <authorList>
            <person name="Zhang X."/>
        </authorList>
    </citation>
    <scope>NUCLEOTIDE SEQUENCE</scope>
    <source>
        <strain evidence="2">NEAU-351</strain>
    </source>
</reference>
<gene>
    <name evidence="2" type="ORF">IT779_25235</name>
</gene>
<keyword evidence="3" id="KW-1185">Reference proteome</keyword>
<dbReference type="PANTHER" id="PTHR33164:SF43">
    <property type="entry name" value="HTH-TYPE TRANSCRIPTIONAL REPRESSOR YETL"/>
    <property type="match status" value="1"/>
</dbReference>
<sequence length="152" mass="16672">MSEIRRPDLAAMIVPLVRGLMAAEQPLLDRHGLTMWEYAVLLGLDSEPVYTQTALARSIGADKTRVIGVLDGLQRRGLIRREPDPADRRVNLVSITDEGRGLRDATQRDIQRHEEESVLAALPPGDRKTFLRALAVLHANAVADRAAPPPSG</sequence>
<evidence type="ECO:0000313" key="2">
    <source>
        <dbReference type="EMBL" id="MBH0779579.1"/>
    </source>
</evidence>
<dbReference type="PANTHER" id="PTHR33164">
    <property type="entry name" value="TRANSCRIPTIONAL REGULATOR, MARR FAMILY"/>
    <property type="match status" value="1"/>
</dbReference>
<dbReference type="GO" id="GO:0006950">
    <property type="term" value="P:response to stress"/>
    <property type="evidence" value="ECO:0007669"/>
    <property type="project" value="TreeGrafter"/>
</dbReference>
<dbReference type="InterPro" id="IPR039422">
    <property type="entry name" value="MarR/SlyA-like"/>
</dbReference>
<protein>
    <submittedName>
        <fullName evidence="2">MarR family transcriptional regulator</fullName>
    </submittedName>
</protein>
<evidence type="ECO:0000259" key="1">
    <source>
        <dbReference type="PROSITE" id="PS50995"/>
    </source>
</evidence>
<dbReference type="SMART" id="SM00347">
    <property type="entry name" value="HTH_MARR"/>
    <property type="match status" value="1"/>
</dbReference>
<organism evidence="2 3">
    <name type="scientific">Nocardia bovistercoris</name>
    <dbReference type="NCBI Taxonomy" id="2785916"/>
    <lineage>
        <taxon>Bacteria</taxon>
        <taxon>Bacillati</taxon>
        <taxon>Actinomycetota</taxon>
        <taxon>Actinomycetes</taxon>
        <taxon>Mycobacteriales</taxon>
        <taxon>Nocardiaceae</taxon>
        <taxon>Nocardia</taxon>
    </lineage>
</organism>
<dbReference type="InterPro" id="IPR036388">
    <property type="entry name" value="WH-like_DNA-bd_sf"/>
</dbReference>
<accession>A0A931IDT4</accession>
<name>A0A931IDT4_9NOCA</name>
<dbReference type="GO" id="GO:0003700">
    <property type="term" value="F:DNA-binding transcription factor activity"/>
    <property type="evidence" value="ECO:0007669"/>
    <property type="project" value="InterPro"/>
</dbReference>
<feature type="domain" description="HTH marR-type" evidence="1">
    <location>
        <begin position="6"/>
        <end position="139"/>
    </location>
</feature>
<dbReference type="PRINTS" id="PR00598">
    <property type="entry name" value="HTHMARR"/>
</dbReference>
<dbReference type="AlphaFoldDB" id="A0A931IDT4"/>
<evidence type="ECO:0000313" key="3">
    <source>
        <dbReference type="Proteomes" id="UP000655751"/>
    </source>
</evidence>
<dbReference type="PROSITE" id="PS50995">
    <property type="entry name" value="HTH_MARR_2"/>
    <property type="match status" value="1"/>
</dbReference>
<dbReference type="InterPro" id="IPR036390">
    <property type="entry name" value="WH_DNA-bd_sf"/>
</dbReference>
<dbReference type="Pfam" id="PF01047">
    <property type="entry name" value="MarR"/>
    <property type="match status" value="1"/>
</dbReference>
<proteinExistence type="predicted"/>
<dbReference type="EMBL" id="JADMLG010000011">
    <property type="protein sequence ID" value="MBH0779579.1"/>
    <property type="molecule type" value="Genomic_DNA"/>
</dbReference>